<sequence>MALPLLGLGLQPHYLDILPLYLALLALLPLLLGAAARGWLAPLLGGSAALWLAAGLGRLNLPAAGAAEGWFFNPLSWQFLFAIGFATGARRVLGRGLPWRPGPWWAALLLLLASPFARHLPGLPDPATLPLPALLVVPDKTFLSLPRLLHALALCYVVAHSPLQGWAR</sequence>
<dbReference type="HOGENOM" id="CLU_1590002_0_0_5"/>
<dbReference type="EMBL" id="ADVL01000919">
    <property type="protein sequence ID" value="EFH09177.1"/>
    <property type="molecule type" value="Genomic_DNA"/>
</dbReference>
<dbReference type="PANTHER" id="PTHR38592:SF3">
    <property type="entry name" value="BLL4819 PROTEIN"/>
    <property type="match status" value="1"/>
</dbReference>
<evidence type="ECO:0008006" key="4">
    <source>
        <dbReference type="Google" id="ProtNLM"/>
    </source>
</evidence>
<evidence type="ECO:0000256" key="1">
    <source>
        <dbReference type="SAM" id="Phobius"/>
    </source>
</evidence>
<keyword evidence="3" id="KW-1185">Reference proteome</keyword>
<accession>D5RU41</accession>
<feature type="transmembrane region" description="Helical" evidence="1">
    <location>
        <begin position="12"/>
        <end position="32"/>
    </location>
</feature>
<dbReference type="RefSeq" id="WP_007006600.1">
    <property type="nucleotide sequence ID" value="NZ_GG771206.1"/>
</dbReference>
<evidence type="ECO:0000313" key="3">
    <source>
        <dbReference type="Proteomes" id="UP000005324"/>
    </source>
</evidence>
<protein>
    <recommendedName>
        <fullName evidence="4">OpgC protein</fullName>
    </recommendedName>
</protein>
<keyword evidence="1" id="KW-0472">Membrane</keyword>
<dbReference type="Proteomes" id="UP000005324">
    <property type="component" value="Unassembled WGS sequence"/>
</dbReference>
<gene>
    <name evidence="2" type="ORF">HMPREF0731_4603</name>
</gene>
<feature type="transmembrane region" description="Helical" evidence="1">
    <location>
        <begin position="71"/>
        <end position="90"/>
    </location>
</feature>
<dbReference type="InterPro" id="IPR014550">
    <property type="entry name" value="UCP028704_OpgC"/>
</dbReference>
<keyword evidence="1" id="KW-1133">Transmembrane helix</keyword>
<dbReference type="AlphaFoldDB" id="D5RU41"/>
<feature type="transmembrane region" description="Helical" evidence="1">
    <location>
        <begin position="39"/>
        <end position="59"/>
    </location>
</feature>
<dbReference type="PANTHER" id="PTHR38592">
    <property type="entry name" value="BLL4819 PROTEIN"/>
    <property type="match status" value="1"/>
</dbReference>
<keyword evidence="1" id="KW-0812">Transmembrane</keyword>
<proteinExistence type="predicted"/>
<reference evidence="2 3" key="1">
    <citation type="submission" date="2010-04" db="EMBL/GenBank/DDBJ databases">
        <authorList>
            <person name="Qin X."/>
            <person name="Bachman B."/>
            <person name="Battles P."/>
            <person name="Bell A."/>
            <person name="Bess C."/>
            <person name="Bickham C."/>
            <person name="Chaboub L."/>
            <person name="Chen D."/>
            <person name="Coyle M."/>
            <person name="Deiros D.R."/>
            <person name="Dinh H."/>
            <person name="Forbes L."/>
            <person name="Fowler G."/>
            <person name="Francisco L."/>
            <person name="Fu Q."/>
            <person name="Gubbala S."/>
            <person name="Hale W."/>
            <person name="Han Y."/>
            <person name="Hemphill L."/>
            <person name="Highlander S.K."/>
            <person name="Hirani K."/>
            <person name="Hogues M."/>
            <person name="Jackson L."/>
            <person name="Jakkamsetti A."/>
            <person name="Javaid M."/>
            <person name="Jiang H."/>
            <person name="Korchina V."/>
            <person name="Kovar C."/>
            <person name="Lara F."/>
            <person name="Lee S."/>
            <person name="Mata R."/>
            <person name="Mathew T."/>
            <person name="Moen C."/>
            <person name="Morales K."/>
            <person name="Munidasa M."/>
            <person name="Nazareth L."/>
            <person name="Ngo R."/>
            <person name="Nguyen L."/>
            <person name="Okwuonu G."/>
            <person name="Ongeri F."/>
            <person name="Patil S."/>
            <person name="Petrosino J."/>
            <person name="Pham C."/>
            <person name="Pham P."/>
            <person name="Pu L.-L."/>
            <person name="Puazo M."/>
            <person name="Raj R."/>
            <person name="Reid J."/>
            <person name="Rouhana J."/>
            <person name="Saada N."/>
            <person name="Shang Y."/>
            <person name="Simmons D."/>
            <person name="Thornton R."/>
            <person name="Warren J."/>
            <person name="Weissenberger G."/>
            <person name="Zhang J."/>
            <person name="Zhang L."/>
            <person name="Zhou C."/>
            <person name="Zhu D."/>
            <person name="Muzny D."/>
            <person name="Worley K."/>
            <person name="Gibbs R."/>
        </authorList>
    </citation>
    <scope>NUCLEOTIDE SEQUENCE [LARGE SCALE GENOMIC DNA]</scope>
    <source>
        <strain evidence="2 3">ATCC 49957</strain>
    </source>
</reference>
<dbReference type="Pfam" id="PF10129">
    <property type="entry name" value="OpgC_C"/>
    <property type="match status" value="1"/>
</dbReference>
<name>D5RU41_9PROT</name>
<organism evidence="2 3">
    <name type="scientific">Pseudoroseomonas cervicalis ATCC 49957</name>
    <dbReference type="NCBI Taxonomy" id="525371"/>
    <lineage>
        <taxon>Bacteria</taxon>
        <taxon>Pseudomonadati</taxon>
        <taxon>Pseudomonadota</taxon>
        <taxon>Alphaproteobacteria</taxon>
        <taxon>Acetobacterales</taxon>
        <taxon>Roseomonadaceae</taxon>
        <taxon>Roseomonas</taxon>
    </lineage>
</organism>
<feature type="non-terminal residue" evidence="2">
    <location>
        <position position="168"/>
    </location>
</feature>
<evidence type="ECO:0000313" key="2">
    <source>
        <dbReference type="EMBL" id="EFH09177.1"/>
    </source>
</evidence>
<comment type="caution">
    <text evidence="2">The sequence shown here is derived from an EMBL/GenBank/DDBJ whole genome shotgun (WGS) entry which is preliminary data.</text>
</comment>